<proteinExistence type="predicted"/>
<organism evidence="7">
    <name type="scientific">Salmonella enterica subsp. enterica serovar Schwarzengrund</name>
    <dbReference type="NCBI Taxonomy" id="340190"/>
    <lineage>
        <taxon>Bacteria</taxon>
        <taxon>Pseudomonadati</taxon>
        <taxon>Pseudomonadota</taxon>
        <taxon>Gammaproteobacteria</taxon>
        <taxon>Enterobacterales</taxon>
        <taxon>Enterobacteriaceae</taxon>
        <taxon>Salmonella</taxon>
    </lineage>
</organism>
<feature type="transmembrane region" description="Helical" evidence="1">
    <location>
        <begin position="42"/>
        <end position="62"/>
    </location>
</feature>
<sequence>MLFVVVCRSDKTLRRHPTLLQPMMALRLSGQQTPYIPRIKKAAFAACCINDAGLFAFVFQILNLRQTGRGRGG</sequence>
<gene>
    <name evidence="5" type="ORF">A4K93_07065</name>
    <name evidence="9" type="ORF">D6A15_01040</name>
    <name evidence="2" type="ORF">DL134_14780</name>
    <name evidence="4" type="ORF">DP864_16195</name>
    <name evidence="3" type="ORF">DPO64_07420</name>
    <name evidence="7" type="ORF">DQY17_05505</name>
    <name evidence="6" type="ORF">EIC57_10140</name>
    <name evidence="8" type="ORF">G0D75_15095</name>
</gene>
<dbReference type="EMBL" id="AAHHJZ010000016">
    <property type="protein sequence ID" value="EBW6074811.1"/>
    <property type="molecule type" value="Genomic_DNA"/>
</dbReference>
<dbReference type="EMBL" id="AAGQRD010000011">
    <property type="protein sequence ID" value="EBQ9524393.1"/>
    <property type="molecule type" value="Genomic_DNA"/>
</dbReference>
<evidence type="ECO:0000313" key="4">
    <source>
        <dbReference type="EMBL" id="EBS4263872.1"/>
    </source>
</evidence>
<dbReference type="Proteomes" id="UP000283354">
    <property type="component" value="Unassembled WGS sequence"/>
</dbReference>
<dbReference type="EMBL" id="AAGVIB010000015">
    <property type="protein sequence ID" value="EBS3654055.1"/>
    <property type="molecule type" value="Genomic_DNA"/>
</dbReference>
<reference evidence="7" key="3">
    <citation type="submission" date="2018-06" db="EMBL/GenBank/DDBJ databases">
        <authorList>
            <consortium name="GenomeTrakr network: Whole genome sequencing for foodborne pathogen traceback"/>
        </authorList>
    </citation>
    <scope>NUCLEOTIDE SEQUENCE</scope>
    <source>
        <strain evidence="6">FSIS11807454</strain>
        <strain evidence="7">FSIS11810937</strain>
    </source>
</reference>
<evidence type="ECO:0000313" key="7">
    <source>
        <dbReference type="EMBL" id="ECT0471174.1"/>
    </source>
</evidence>
<dbReference type="EMBL" id="AAKLNN010000005">
    <property type="protein sequence ID" value="ECT0471174.1"/>
    <property type="molecule type" value="Genomic_DNA"/>
</dbReference>
<protein>
    <submittedName>
        <fullName evidence="7">Uncharacterized protein</fullName>
    </submittedName>
</protein>
<reference evidence="2" key="2">
    <citation type="submission" date="2018-05" db="EMBL/GenBank/DDBJ databases">
        <authorList>
            <person name="Ashton P.M."/>
            <person name="Dallman T."/>
            <person name="Nair S."/>
            <person name="De Pinna E."/>
            <person name="Peters T."/>
            <person name="Grant K."/>
        </authorList>
    </citation>
    <scope>NUCLEOTIDE SEQUENCE</scope>
    <source>
        <strain evidence="5">159694</strain>
        <strain evidence="2">371819</strain>
        <strain evidence="3">414576</strain>
        <strain evidence="4">529860</strain>
    </source>
</reference>
<dbReference type="EMBL" id="AAHSXG010000008">
    <property type="protein sequence ID" value="EBZ9891097.1"/>
    <property type="molecule type" value="Genomic_DNA"/>
</dbReference>
<reference evidence="8" key="1">
    <citation type="journal article" date="2018" name="Genome Biol.">
        <title>SKESA: strategic k-mer extension for scrupulous assemblies.</title>
        <authorList>
            <person name="Souvorov A."/>
            <person name="Agarwala R."/>
            <person name="Lipman D.J."/>
        </authorList>
    </citation>
    <scope>NUCLEOTIDE SEQUENCE</scope>
    <source>
        <strain evidence="8">09-4444</strain>
    </source>
</reference>
<evidence type="ECO:0000313" key="10">
    <source>
        <dbReference type="Proteomes" id="UP000283354"/>
    </source>
</evidence>
<dbReference type="EMBL" id="AAGVLN010000011">
    <property type="protein sequence ID" value="EBS4263872.1"/>
    <property type="molecule type" value="Genomic_DNA"/>
</dbReference>
<evidence type="ECO:0000313" key="6">
    <source>
        <dbReference type="EMBL" id="EBZ9891097.1"/>
    </source>
</evidence>
<keyword evidence="1" id="KW-0472">Membrane</keyword>
<reference evidence="8" key="4">
    <citation type="submission" date="2018-07" db="EMBL/GenBank/DDBJ databases">
        <authorList>
            <consortium name="NCBI Pathogen Detection Project"/>
        </authorList>
    </citation>
    <scope>NUCLEOTIDE SEQUENCE</scope>
    <source>
        <strain evidence="8">09-4444</strain>
    </source>
</reference>
<evidence type="ECO:0000256" key="1">
    <source>
        <dbReference type="SAM" id="Phobius"/>
    </source>
</evidence>
<keyword evidence="1" id="KW-0812">Transmembrane</keyword>
<keyword evidence="1" id="KW-1133">Transmembrane helix</keyword>
<dbReference type="EMBL" id="QZFO01000005">
    <property type="protein sequence ID" value="RJR13884.1"/>
    <property type="molecule type" value="Genomic_DNA"/>
</dbReference>
<evidence type="ECO:0000313" key="3">
    <source>
        <dbReference type="EMBL" id="EBS3654055.1"/>
    </source>
</evidence>
<name>A0A3T2ZL62_SALET</name>
<evidence type="ECO:0000313" key="2">
    <source>
        <dbReference type="EMBL" id="EBQ9524393.1"/>
    </source>
</evidence>
<evidence type="ECO:0000313" key="5">
    <source>
        <dbReference type="EMBL" id="EBW6074811.1"/>
    </source>
</evidence>
<evidence type="ECO:0000313" key="8">
    <source>
        <dbReference type="EMBL" id="HAC6802169.1"/>
    </source>
</evidence>
<reference evidence="9 10" key="5">
    <citation type="submission" date="2018-09" db="EMBL/GenBank/DDBJ databases">
        <title>Evaluation of genetic relatedness and plasmid mediated virulence of Salmonella Schwarzengrund strains isolated from food and clinical sources.</title>
        <authorList>
            <person name="Khajanchi B."/>
            <person name="Yoskowitz N."/>
            <person name="Han J."/>
            <person name="Grim C."/>
            <person name="Zhao S."/>
            <person name="Wang S."/>
            <person name="Patel A."/>
            <person name="Foley S."/>
        </authorList>
    </citation>
    <scope>NUCLEOTIDE SEQUENCE [LARGE SCALE GENOMIC DNA]</scope>
    <source>
        <strain evidence="9 10">MDH-25</strain>
    </source>
</reference>
<dbReference type="AlphaFoldDB" id="A0A3T2ZL62"/>
<dbReference type="EMBL" id="DAAMIQ010000009">
    <property type="protein sequence ID" value="HAC6802169.1"/>
    <property type="molecule type" value="Genomic_DNA"/>
</dbReference>
<evidence type="ECO:0000313" key="9">
    <source>
        <dbReference type="EMBL" id="RJR13884.1"/>
    </source>
</evidence>
<comment type="caution">
    <text evidence="7">The sequence shown here is derived from an EMBL/GenBank/DDBJ whole genome shotgun (WGS) entry which is preliminary data.</text>
</comment>
<accession>A0A3T2ZL62</accession>